<dbReference type="AlphaFoldDB" id="A0A3Q0J3J8"/>
<dbReference type="Proteomes" id="UP000079169">
    <property type="component" value="Unplaced"/>
</dbReference>
<sequence length="363" mass="40507">MVNCEHFSQILNTVCFFFTNKDSTDSMLRTAPPRDHRYDYRSGEGRVPGVGTSGSTGGWPGLSFISRTADGRFVVASSRASSVSSSSDDGGFLSRPYFRNRASWRRPLVRCPSDLSLQSMEDCPVSPALAAPQTPFKASSPTSTLQSPVYFSDLSSVPQISSAERTLRSVHEQYSQELPSLRAIHEENQRVLSPRHSAHRLGKVGRLPPRHVKYARSAPELTETSPESRSSSSGFGSKNTSQQTGSTGEWRLPPYRPPPPPPPIIQYWAEFTPSPSHSVLSKPISVDDHYEFDTLFPSTPTPTELTPHSYSHSRPRTPLRMRSPKFDNIEARVQAMKEEFYAYKKRQAEQAARRQTQILESAC</sequence>
<dbReference type="RefSeq" id="XP_026681543.1">
    <property type="nucleotide sequence ID" value="XM_026825742.1"/>
</dbReference>
<dbReference type="PaxDb" id="121845-A0A3Q0J3J8"/>
<feature type="compositionally biased region" description="Low complexity" evidence="1">
    <location>
        <begin position="225"/>
        <end position="241"/>
    </location>
</feature>
<feature type="compositionally biased region" description="Basic residues" evidence="1">
    <location>
        <begin position="196"/>
        <end position="214"/>
    </location>
</feature>
<feature type="compositionally biased region" description="Polar residues" evidence="1">
    <location>
        <begin position="298"/>
        <end position="310"/>
    </location>
</feature>
<dbReference type="STRING" id="121845.A0A3Q0J3J8"/>
<gene>
    <name evidence="3" type="primary">LOC103512182</name>
</gene>
<dbReference type="KEGG" id="dci:103512182"/>
<feature type="compositionally biased region" description="Basic and acidic residues" evidence="1">
    <location>
        <begin position="35"/>
        <end position="44"/>
    </location>
</feature>
<dbReference type="GeneID" id="103512182"/>
<feature type="region of interest" description="Disordered" evidence="1">
    <location>
        <begin position="189"/>
        <end position="261"/>
    </location>
</feature>
<evidence type="ECO:0000256" key="1">
    <source>
        <dbReference type="SAM" id="MobiDB-lite"/>
    </source>
</evidence>
<name>A0A3Q0J3J8_DIACI</name>
<feature type="compositionally biased region" description="Basic residues" evidence="1">
    <location>
        <begin position="311"/>
        <end position="321"/>
    </location>
</feature>
<evidence type="ECO:0000313" key="2">
    <source>
        <dbReference type="Proteomes" id="UP000079169"/>
    </source>
</evidence>
<keyword evidence="2" id="KW-1185">Reference proteome</keyword>
<reference evidence="3" key="1">
    <citation type="submission" date="2025-08" db="UniProtKB">
        <authorList>
            <consortium name="RefSeq"/>
        </authorList>
    </citation>
    <scope>IDENTIFICATION</scope>
</reference>
<feature type="region of interest" description="Disordered" evidence="1">
    <location>
        <begin position="35"/>
        <end position="54"/>
    </location>
</feature>
<protein>
    <submittedName>
        <fullName evidence="3">Protein turtle</fullName>
    </submittedName>
</protein>
<evidence type="ECO:0000313" key="3">
    <source>
        <dbReference type="RefSeq" id="XP_026681543.1"/>
    </source>
</evidence>
<organism evidence="2 3">
    <name type="scientific">Diaphorina citri</name>
    <name type="common">Asian citrus psyllid</name>
    <dbReference type="NCBI Taxonomy" id="121845"/>
    <lineage>
        <taxon>Eukaryota</taxon>
        <taxon>Metazoa</taxon>
        <taxon>Ecdysozoa</taxon>
        <taxon>Arthropoda</taxon>
        <taxon>Hexapoda</taxon>
        <taxon>Insecta</taxon>
        <taxon>Pterygota</taxon>
        <taxon>Neoptera</taxon>
        <taxon>Paraneoptera</taxon>
        <taxon>Hemiptera</taxon>
        <taxon>Sternorrhyncha</taxon>
        <taxon>Psylloidea</taxon>
        <taxon>Psyllidae</taxon>
        <taxon>Diaphorininae</taxon>
        <taxon>Diaphorina</taxon>
    </lineage>
</organism>
<proteinExistence type="predicted"/>
<feature type="region of interest" description="Disordered" evidence="1">
    <location>
        <begin position="298"/>
        <end position="321"/>
    </location>
</feature>
<accession>A0A3Q0J3J8</accession>